<organism evidence="2 3">
    <name type="scientific">Priestia iocasae</name>
    <dbReference type="NCBI Taxonomy" id="2291674"/>
    <lineage>
        <taxon>Bacteria</taxon>
        <taxon>Bacillati</taxon>
        <taxon>Bacillota</taxon>
        <taxon>Bacilli</taxon>
        <taxon>Bacillales</taxon>
        <taxon>Bacillaceae</taxon>
        <taxon>Priestia</taxon>
    </lineage>
</organism>
<keyword evidence="3" id="KW-1185">Reference proteome</keyword>
<comment type="caution">
    <text evidence="2">The sequence shown here is derived from an EMBL/GenBank/DDBJ whole genome shotgun (WGS) entry which is preliminary data.</text>
</comment>
<dbReference type="Gene3D" id="3.30.70.100">
    <property type="match status" value="1"/>
</dbReference>
<keyword evidence="2" id="KW-0560">Oxidoreductase</keyword>
<name>A0ABS2R1A8_9BACI</name>
<protein>
    <submittedName>
        <fullName evidence="2">Quinol monooxygenase YgiN</fullName>
    </submittedName>
</protein>
<feature type="domain" description="ABM" evidence="1">
    <location>
        <begin position="4"/>
        <end position="92"/>
    </location>
</feature>
<accession>A0ABS2R1A8</accession>
<dbReference type="PANTHER" id="PTHR33336">
    <property type="entry name" value="QUINOL MONOOXYGENASE YGIN-RELATED"/>
    <property type="match status" value="1"/>
</dbReference>
<sequence>MSAITIMAVLQAKEGKEQELFDELQKVISPSRAEEGCIEYTLHQSMDDNGTFAFYETWKDEAALQAHIESTHYQTYRLAVEGLIEKREVHRLHKVAQ</sequence>
<dbReference type="InterPro" id="IPR007138">
    <property type="entry name" value="ABM_dom"/>
</dbReference>
<dbReference type="Proteomes" id="UP000809829">
    <property type="component" value="Unassembled WGS sequence"/>
</dbReference>
<dbReference type="RefSeq" id="WP_205189021.1">
    <property type="nucleotide sequence ID" value="NZ_JAFBFC010000013.1"/>
</dbReference>
<evidence type="ECO:0000313" key="2">
    <source>
        <dbReference type="EMBL" id="MBM7705037.1"/>
    </source>
</evidence>
<dbReference type="Pfam" id="PF03992">
    <property type="entry name" value="ABM"/>
    <property type="match status" value="1"/>
</dbReference>
<evidence type="ECO:0000313" key="3">
    <source>
        <dbReference type="Proteomes" id="UP000809829"/>
    </source>
</evidence>
<reference evidence="2 3" key="1">
    <citation type="submission" date="2021-01" db="EMBL/GenBank/DDBJ databases">
        <title>Genomic Encyclopedia of Type Strains, Phase IV (KMG-IV): sequencing the most valuable type-strain genomes for metagenomic binning, comparative biology and taxonomic classification.</title>
        <authorList>
            <person name="Goeker M."/>
        </authorList>
    </citation>
    <scope>NUCLEOTIDE SEQUENCE [LARGE SCALE GENOMIC DNA]</scope>
    <source>
        <strain evidence="2 3">DSM 104297</strain>
    </source>
</reference>
<keyword evidence="2" id="KW-0503">Monooxygenase</keyword>
<dbReference type="InterPro" id="IPR011008">
    <property type="entry name" value="Dimeric_a/b-barrel"/>
</dbReference>
<dbReference type="SUPFAM" id="SSF54909">
    <property type="entry name" value="Dimeric alpha+beta barrel"/>
    <property type="match status" value="1"/>
</dbReference>
<dbReference type="EMBL" id="JAFBFC010000013">
    <property type="protein sequence ID" value="MBM7705037.1"/>
    <property type="molecule type" value="Genomic_DNA"/>
</dbReference>
<evidence type="ECO:0000259" key="1">
    <source>
        <dbReference type="PROSITE" id="PS51725"/>
    </source>
</evidence>
<gene>
    <name evidence="2" type="ORF">JOC83_003946</name>
</gene>
<dbReference type="PROSITE" id="PS51725">
    <property type="entry name" value="ABM"/>
    <property type="match status" value="1"/>
</dbReference>
<dbReference type="InterPro" id="IPR050744">
    <property type="entry name" value="AI-2_Isomerase_LsrG"/>
</dbReference>
<dbReference type="GO" id="GO:0004497">
    <property type="term" value="F:monooxygenase activity"/>
    <property type="evidence" value="ECO:0007669"/>
    <property type="project" value="UniProtKB-KW"/>
</dbReference>
<proteinExistence type="predicted"/>
<dbReference type="PANTHER" id="PTHR33336:SF3">
    <property type="entry name" value="ABM DOMAIN-CONTAINING PROTEIN"/>
    <property type="match status" value="1"/>
</dbReference>